<keyword evidence="3" id="KW-0804">Transcription</keyword>
<keyword evidence="7" id="KW-1185">Reference proteome</keyword>
<accession>A0ABW9QRM3</accession>
<dbReference type="PANTHER" id="PTHR30146">
    <property type="entry name" value="LACI-RELATED TRANSCRIPTIONAL REPRESSOR"/>
    <property type="match status" value="1"/>
</dbReference>
<organism evidence="6 7">
    <name type="scientific">Acidiferrimicrobium australe</name>
    <dbReference type="NCBI Taxonomy" id="2664430"/>
    <lineage>
        <taxon>Bacteria</taxon>
        <taxon>Bacillati</taxon>
        <taxon>Actinomycetota</taxon>
        <taxon>Acidimicrobiia</taxon>
        <taxon>Acidimicrobiales</taxon>
        <taxon>Acidimicrobiaceae</taxon>
        <taxon>Acidiferrimicrobium</taxon>
    </lineage>
</organism>
<dbReference type="InterPro" id="IPR010982">
    <property type="entry name" value="Lambda_DNA-bd_dom_sf"/>
</dbReference>
<dbReference type="EMBL" id="WJHE01000234">
    <property type="protein sequence ID" value="MST32180.1"/>
    <property type="molecule type" value="Genomic_DNA"/>
</dbReference>
<dbReference type="InterPro" id="IPR000843">
    <property type="entry name" value="HTH_LacI"/>
</dbReference>
<gene>
    <name evidence="6" type="ORF">GHK86_05495</name>
</gene>
<dbReference type="GO" id="GO:0003677">
    <property type="term" value="F:DNA binding"/>
    <property type="evidence" value="ECO:0007669"/>
    <property type="project" value="UniProtKB-KW"/>
</dbReference>
<evidence type="ECO:0000256" key="4">
    <source>
        <dbReference type="SAM" id="MobiDB-lite"/>
    </source>
</evidence>
<dbReference type="PANTHER" id="PTHR30146:SF109">
    <property type="entry name" value="HTH-TYPE TRANSCRIPTIONAL REGULATOR GALS"/>
    <property type="match status" value="1"/>
</dbReference>
<feature type="domain" description="HTH lacI-type" evidence="5">
    <location>
        <begin position="9"/>
        <end position="63"/>
    </location>
</feature>
<dbReference type="Pfam" id="PF13377">
    <property type="entry name" value="Peripla_BP_3"/>
    <property type="match status" value="1"/>
</dbReference>
<name>A0ABW9QRM3_9ACTN</name>
<feature type="region of interest" description="Disordered" evidence="4">
    <location>
        <begin position="328"/>
        <end position="379"/>
    </location>
</feature>
<dbReference type="InterPro" id="IPR028082">
    <property type="entry name" value="Peripla_BP_I"/>
</dbReference>
<reference evidence="6 7" key="1">
    <citation type="submission" date="2019-11" db="EMBL/GenBank/DDBJ databases">
        <title>Acidiferrimicrobium australis gen. nov., sp. nov., an acidophilic and obligately heterotrophic, member of the Actinobacteria that catalyses dissimilatory oxido- reduction of iron isolated from metal-rich acidic water in Chile.</title>
        <authorList>
            <person name="Gonzalez D."/>
            <person name="Huber K."/>
            <person name="Hedrich S."/>
            <person name="Rojas-Villalobos C."/>
            <person name="Quatrini R."/>
            <person name="Dinamarca M.A."/>
            <person name="Schwarz A."/>
            <person name="Canales C."/>
            <person name="Nancucheo I."/>
        </authorList>
    </citation>
    <scope>NUCLEOTIDE SEQUENCE [LARGE SCALE GENOMIC DNA]</scope>
    <source>
        <strain evidence="6 7">USS-CCA1</strain>
    </source>
</reference>
<dbReference type="CDD" id="cd01392">
    <property type="entry name" value="HTH_LacI"/>
    <property type="match status" value="1"/>
</dbReference>
<sequence length="379" mass="40012">MVGRPSGSITLADIANVAGVSPGTASRALNGRGGVNAETRERVQEAARRLGYQPNALARGLLSGRSYTVGLITTDSFGRFSIPIMLGAEDALGAGQMSVLLCDGRDDPIRERHYLQTLLERRVDGIIVTGRRTDPRPPIGTDLGVPVVYAMTQSTSPEDLSITPDDLQGGALAVGHLTGTGRRHVAHVTGPERFQAARLRAQGALTQLEADGGSLVGGQVFYGEWTEQWGRQAAAMLLDLVSRGAELDAVFCGNDQIARGMLDILREAGVAVPDDVAVMGFDNWEIIAAASRPPLTTVDMDLREVGRVAAESLLAAIGGNRDRGVRTNPCRLVIRDSTGPGRGIRSSATGTGRPHADRSPASSSLIDRSGPKASQRPVR</sequence>
<keyword evidence="1" id="KW-0805">Transcription regulation</keyword>
<evidence type="ECO:0000313" key="7">
    <source>
        <dbReference type="Proteomes" id="UP000437736"/>
    </source>
</evidence>
<dbReference type="SMART" id="SM00354">
    <property type="entry name" value="HTH_LACI"/>
    <property type="match status" value="1"/>
</dbReference>
<dbReference type="CDD" id="cd06288">
    <property type="entry name" value="PBP1_sucrose_transcription_regulator"/>
    <property type="match status" value="1"/>
</dbReference>
<evidence type="ECO:0000256" key="2">
    <source>
        <dbReference type="ARBA" id="ARBA00023125"/>
    </source>
</evidence>
<dbReference type="SUPFAM" id="SSF47413">
    <property type="entry name" value="lambda repressor-like DNA-binding domains"/>
    <property type="match status" value="1"/>
</dbReference>
<protein>
    <submittedName>
        <fullName evidence="6">LacI family DNA-binding transcriptional regulator</fullName>
    </submittedName>
</protein>
<dbReference type="SUPFAM" id="SSF53822">
    <property type="entry name" value="Periplasmic binding protein-like I"/>
    <property type="match status" value="1"/>
</dbReference>
<dbReference type="PROSITE" id="PS00356">
    <property type="entry name" value="HTH_LACI_1"/>
    <property type="match status" value="1"/>
</dbReference>
<evidence type="ECO:0000259" key="5">
    <source>
        <dbReference type="PROSITE" id="PS50932"/>
    </source>
</evidence>
<dbReference type="Proteomes" id="UP000437736">
    <property type="component" value="Unassembled WGS sequence"/>
</dbReference>
<dbReference type="Pfam" id="PF00356">
    <property type="entry name" value="LacI"/>
    <property type="match status" value="1"/>
</dbReference>
<evidence type="ECO:0000256" key="1">
    <source>
        <dbReference type="ARBA" id="ARBA00023015"/>
    </source>
</evidence>
<dbReference type="Gene3D" id="3.40.50.2300">
    <property type="match status" value="2"/>
</dbReference>
<evidence type="ECO:0000256" key="3">
    <source>
        <dbReference type="ARBA" id="ARBA00023163"/>
    </source>
</evidence>
<dbReference type="PROSITE" id="PS50932">
    <property type="entry name" value="HTH_LACI_2"/>
    <property type="match status" value="1"/>
</dbReference>
<dbReference type="InterPro" id="IPR046335">
    <property type="entry name" value="LacI/GalR-like_sensor"/>
</dbReference>
<dbReference type="Gene3D" id="1.10.260.40">
    <property type="entry name" value="lambda repressor-like DNA-binding domains"/>
    <property type="match status" value="1"/>
</dbReference>
<proteinExistence type="predicted"/>
<comment type="caution">
    <text evidence="6">The sequence shown here is derived from an EMBL/GenBank/DDBJ whole genome shotgun (WGS) entry which is preliminary data.</text>
</comment>
<keyword evidence="2 6" id="KW-0238">DNA-binding</keyword>
<evidence type="ECO:0000313" key="6">
    <source>
        <dbReference type="EMBL" id="MST32180.1"/>
    </source>
</evidence>